<evidence type="ECO:0000256" key="2">
    <source>
        <dbReference type="SAM" id="Phobius"/>
    </source>
</evidence>
<feature type="transmembrane region" description="Helical" evidence="2">
    <location>
        <begin position="148"/>
        <end position="171"/>
    </location>
</feature>
<dbReference type="GeneID" id="301459294"/>
<reference evidence="3 4" key="1">
    <citation type="submission" date="2021-06" db="EMBL/GenBank/DDBJ databases">
        <title>Genome-based taxonomic framework of Microbacterium strains isolated from marine environment, the description of four new species and reclassification of four preexisting species.</title>
        <authorList>
            <person name="Lee S.D."/>
            <person name="Kim S.-M."/>
            <person name="Byeon Y.-S."/>
            <person name="Yang H.L."/>
            <person name="Kim I.S."/>
        </authorList>
    </citation>
    <scope>NUCLEOTIDE SEQUENCE [LARGE SCALE GENOMIC DNA]</scope>
    <source>
        <strain evidence="3 4">KACC 20514</strain>
    </source>
</reference>
<keyword evidence="2" id="KW-0472">Membrane</keyword>
<comment type="caution">
    <text evidence="3">The sequence shown here is derived from an EMBL/GenBank/DDBJ whole genome shotgun (WGS) entry which is preliminary data.</text>
</comment>
<name>A0AAJ2HNX5_9MICO</name>
<dbReference type="EMBL" id="JAHWXH010000003">
    <property type="protein sequence ID" value="MDS0246638.1"/>
    <property type="molecule type" value="Genomic_DNA"/>
</dbReference>
<accession>A0AAJ2HNX5</accession>
<evidence type="ECO:0000256" key="1">
    <source>
        <dbReference type="SAM" id="MobiDB-lite"/>
    </source>
</evidence>
<keyword evidence="2" id="KW-0812">Transmembrane</keyword>
<keyword evidence="2" id="KW-1133">Transmembrane helix</keyword>
<feature type="compositionally biased region" description="Basic and acidic residues" evidence="1">
    <location>
        <begin position="17"/>
        <end position="29"/>
    </location>
</feature>
<feature type="region of interest" description="Disordered" evidence="1">
    <location>
        <begin position="1"/>
        <end position="29"/>
    </location>
</feature>
<dbReference type="RefSeq" id="WP_310892038.1">
    <property type="nucleotide sequence ID" value="NZ_BAAAGR010000003.1"/>
</dbReference>
<sequence>MTDERPRPQFGEYASAEEQRARIRQPDVTERLDAGVAPAGAESAAAAQVAPITGATATPPGRGRLVDRIVAFALLAYGLVNVVSAAPALVDYAAYMTSVFELMGVDAEIGDADAGRPWGIAAAVVLIGGWLLTAAVTWATMRRGRVSWWIPLVGGVVFSLIAGALVMIPLMSDTALWSSLMGAAGP</sequence>
<evidence type="ECO:0000313" key="3">
    <source>
        <dbReference type="EMBL" id="MDS0246638.1"/>
    </source>
</evidence>
<dbReference type="InterPro" id="IPR046231">
    <property type="entry name" value="DUF6264"/>
</dbReference>
<proteinExistence type="predicted"/>
<organism evidence="3 4">
    <name type="scientific">Microbacterium aurantiacum</name>
    <dbReference type="NCBI Taxonomy" id="162393"/>
    <lineage>
        <taxon>Bacteria</taxon>
        <taxon>Bacillati</taxon>
        <taxon>Actinomycetota</taxon>
        <taxon>Actinomycetes</taxon>
        <taxon>Micrococcales</taxon>
        <taxon>Microbacteriaceae</taxon>
        <taxon>Microbacterium</taxon>
    </lineage>
</organism>
<dbReference type="AlphaFoldDB" id="A0AAJ2HNX5"/>
<protein>
    <submittedName>
        <fullName evidence="3">Uncharacterized protein</fullName>
    </submittedName>
</protein>
<feature type="transmembrane region" description="Helical" evidence="2">
    <location>
        <begin position="118"/>
        <end position="141"/>
    </location>
</feature>
<evidence type="ECO:0000313" key="4">
    <source>
        <dbReference type="Proteomes" id="UP001183582"/>
    </source>
</evidence>
<gene>
    <name evidence="3" type="ORF">KZC50_13630</name>
</gene>
<dbReference type="Proteomes" id="UP001183582">
    <property type="component" value="Unassembled WGS sequence"/>
</dbReference>
<feature type="transmembrane region" description="Helical" evidence="2">
    <location>
        <begin position="69"/>
        <end position="90"/>
    </location>
</feature>
<dbReference type="Pfam" id="PF19779">
    <property type="entry name" value="DUF6264"/>
    <property type="match status" value="1"/>
</dbReference>